<dbReference type="RefSeq" id="WP_167302738.1">
    <property type="nucleotide sequence ID" value="NZ_JAASQR010000002.1"/>
</dbReference>
<evidence type="ECO:0000259" key="3">
    <source>
        <dbReference type="Pfam" id="PF01370"/>
    </source>
</evidence>
<dbReference type="AlphaFoldDB" id="A0A846M4J9"/>
<dbReference type="Pfam" id="PF01370">
    <property type="entry name" value="Epimerase"/>
    <property type="match status" value="1"/>
</dbReference>
<dbReference type="Gene3D" id="3.40.50.720">
    <property type="entry name" value="NAD(P)-binding Rossmann-like Domain"/>
    <property type="match status" value="1"/>
</dbReference>
<evidence type="ECO:0000313" key="4">
    <source>
        <dbReference type="EMBL" id="NIJ16048.1"/>
    </source>
</evidence>
<reference evidence="4 5" key="1">
    <citation type="submission" date="2020-03" db="EMBL/GenBank/DDBJ databases">
        <title>Genomic Encyclopedia of Type Strains, Phase IV (KMG-IV): sequencing the most valuable type-strain genomes for metagenomic binning, comparative biology and taxonomic classification.</title>
        <authorList>
            <person name="Goeker M."/>
        </authorList>
    </citation>
    <scope>NUCLEOTIDE SEQUENCE [LARGE SCALE GENOMIC DNA]</scope>
    <source>
        <strain evidence="4 5">DSM 21299</strain>
    </source>
</reference>
<name>A0A846M4J9_9SPHN</name>
<evidence type="ECO:0000256" key="2">
    <source>
        <dbReference type="ARBA" id="ARBA00007637"/>
    </source>
</evidence>
<dbReference type="InterPro" id="IPR001509">
    <property type="entry name" value="Epimerase_deHydtase"/>
</dbReference>
<comment type="caution">
    <text evidence="4">The sequence shown here is derived from an EMBL/GenBank/DDBJ whole genome shotgun (WGS) entry which is preliminary data.</text>
</comment>
<accession>A0A846M4J9</accession>
<dbReference type="SUPFAM" id="SSF51735">
    <property type="entry name" value="NAD(P)-binding Rossmann-fold domains"/>
    <property type="match status" value="1"/>
</dbReference>
<evidence type="ECO:0000256" key="1">
    <source>
        <dbReference type="ARBA" id="ARBA00005125"/>
    </source>
</evidence>
<sequence length="340" mass="37152">MRTHLITGGSGFIGARLARRLVEEGERVRILDVIRDADLPEGIAFRQGSICDRAAVASAMEGVDVVHHHAALVAQAGAGRAYDMVNVQGTRIVAEEAVRAGVAAFVHVSSTAVFGLPPSGPITADTVPQPFEHYGRSKLAGEHLVTEICDRAGIARIIIRPRATLGEGRLGIYQILFQWIAEGRRLYIIGDGHNRIQFIHADDLISAILLTLSRGRGGIYNVGTDRFGTLRDDLERLIAYAGSRSRITGLPVAPAMAALGLLRAARLSPLVPWQYRTYHRDCWFDVEPLKALGWRPRHSNADMLAESYDWFCANRSSSKGASPHRSLIGQQALGLLRRLS</sequence>
<gene>
    <name evidence="4" type="ORF">FHS54_001014</name>
</gene>
<proteinExistence type="inferred from homology"/>
<dbReference type="InterPro" id="IPR036291">
    <property type="entry name" value="NAD(P)-bd_dom_sf"/>
</dbReference>
<organism evidence="4 5">
    <name type="scientific">Sphingobium vermicomposti</name>
    <dbReference type="NCBI Taxonomy" id="529005"/>
    <lineage>
        <taxon>Bacteria</taxon>
        <taxon>Pseudomonadati</taxon>
        <taxon>Pseudomonadota</taxon>
        <taxon>Alphaproteobacteria</taxon>
        <taxon>Sphingomonadales</taxon>
        <taxon>Sphingomonadaceae</taxon>
        <taxon>Sphingobium</taxon>
    </lineage>
</organism>
<comment type="similarity">
    <text evidence="2">Belongs to the NAD(P)-dependent epimerase/dehydratase family.</text>
</comment>
<dbReference type="PANTHER" id="PTHR43000">
    <property type="entry name" value="DTDP-D-GLUCOSE 4,6-DEHYDRATASE-RELATED"/>
    <property type="match status" value="1"/>
</dbReference>
<comment type="pathway">
    <text evidence="1">Bacterial outer membrane biogenesis; LPS O-antigen biosynthesis.</text>
</comment>
<dbReference type="EMBL" id="JAASQR010000002">
    <property type="protein sequence ID" value="NIJ16048.1"/>
    <property type="molecule type" value="Genomic_DNA"/>
</dbReference>
<protein>
    <submittedName>
        <fullName evidence="4">Nucleoside-diphosphate-sugar epimerase</fullName>
    </submittedName>
</protein>
<dbReference type="Proteomes" id="UP000576821">
    <property type="component" value="Unassembled WGS sequence"/>
</dbReference>
<feature type="domain" description="NAD-dependent epimerase/dehydratase" evidence="3">
    <location>
        <begin position="5"/>
        <end position="223"/>
    </location>
</feature>
<keyword evidence="5" id="KW-1185">Reference proteome</keyword>
<evidence type="ECO:0000313" key="5">
    <source>
        <dbReference type="Proteomes" id="UP000576821"/>
    </source>
</evidence>